<organism evidence="3 4">
    <name type="scientific">Parvicella tangerina</name>
    <dbReference type="NCBI Taxonomy" id="2829795"/>
    <lineage>
        <taxon>Bacteria</taxon>
        <taxon>Pseudomonadati</taxon>
        <taxon>Bacteroidota</taxon>
        <taxon>Flavobacteriia</taxon>
        <taxon>Flavobacteriales</taxon>
        <taxon>Parvicellaceae</taxon>
        <taxon>Parvicella</taxon>
    </lineage>
</organism>
<dbReference type="SUPFAM" id="SSF56925">
    <property type="entry name" value="OMPA-like"/>
    <property type="match status" value="1"/>
</dbReference>
<dbReference type="KEGG" id="ptan:CRYO30217_01164"/>
<accession>A0A916JKY2</accession>
<evidence type="ECO:0000259" key="2">
    <source>
        <dbReference type="Pfam" id="PF19573"/>
    </source>
</evidence>
<proteinExistence type="predicted"/>
<feature type="domain" description="DUF6089" evidence="2">
    <location>
        <begin position="25"/>
        <end position="221"/>
    </location>
</feature>
<dbReference type="RefSeq" id="WP_258541379.1">
    <property type="nucleotide sequence ID" value="NZ_OU015584.1"/>
</dbReference>
<protein>
    <recommendedName>
        <fullName evidence="2">DUF6089 domain-containing protein</fullName>
    </recommendedName>
</protein>
<reference evidence="3" key="1">
    <citation type="submission" date="2021-04" db="EMBL/GenBank/DDBJ databases">
        <authorList>
            <person name="Rodrigo-Torres L."/>
            <person name="Arahal R. D."/>
            <person name="Lucena T."/>
        </authorList>
    </citation>
    <scope>NUCLEOTIDE SEQUENCE</scope>
    <source>
        <strain evidence="3">AS29M-1</strain>
    </source>
</reference>
<name>A0A916JKY2_9FLAO</name>
<evidence type="ECO:0000313" key="3">
    <source>
        <dbReference type="EMBL" id="CAG5080050.1"/>
    </source>
</evidence>
<keyword evidence="4" id="KW-1185">Reference proteome</keyword>
<evidence type="ECO:0000256" key="1">
    <source>
        <dbReference type="SAM" id="SignalP"/>
    </source>
</evidence>
<gene>
    <name evidence="3" type="ORF">CRYO30217_01164</name>
</gene>
<dbReference type="Pfam" id="PF19573">
    <property type="entry name" value="DUF6089"/>
    <property type="match status" value="1"/>
</dbReference>
<keyword evidence="1" id="KW-0732">Signal</keyword>
<dbReference type="InterPro" id="IPR011250">
    <property type="entry name" value="OMP/PagP_B-barrel"/>
</dbReference>
<dbReference type="AlphaFoldDB" id="A0A916JKY2"/>
<dbReference type="InterPro" id="IPR045743">
    <property type="entry name" value="DUF6089"/>
</dbReference>
<evidence type="ECO:0000313" key="4">
    <source>
        <dbReference type="Proteomes" id="UP000683507"/>
    </source>
</evidence>
<feature type="chain" id="PRO_5037504445" description="DUF6089 domain-containing protein" evidence="1">
    <location>
        <begin position="19"/>
        <end position="296"/>
    </location>
</feature>
<dbReference type="Gene3D" id="2.40.160.20">
    <property type="match status" value="1"/>
</dbReference>
<dbReference type="Proteomes" id="UP000683507">
    <property type="component" value="Chromosome"/>
</dbReference>
<sequence length="296" mass="33251">MKKLLLLPVLFLAFSSFSQSWKYLRHEVTFGLGTSHFLGELGGANDIGSSGIKGFKDLEFKLTRPTVAIGYRFYLSPMFALKADISYGRLNGDDALTTEQFRQNRNLHFRSPVIELAGRLEFYPLKEYFGHLYRTNGVVGKRVNHWSPYLFAGVGGAWFNPKAEYNGDWVALQPLKTEGVDYKRIMAVFPMGAGVKYAITKQFSIGLEIGLRYTTSDYVDDVSDVYVDQSGSDATTQYLADPSLDLVPSYTDGTYTYDPTAPGMQRGDPSNKDAYVFTLLTANYKFLRGKLNLPKF</sequence>
<dbReference type="EMBL" id="OU015584">
    <property type="protein sequence ID" value="CAG5080050.1"/>
    <property type="molecule type" value="Genomic_DNA"/>
</dbReference>
<feature type="signal peptide" evidence="1">
    <location>
        <begin position="1"/>
        <end position="18"/>
    </location>
</feature>